<accession>A0A5J9W7S7</accession>
<dbReference type="Gene3D" id="2.40.50.140">
    <property type="entry name" value="Nucleic acid-binding proteins"/>
    <property type="match status" value="1"/>
</dbReference>
<evidence type="ECO:0000256" key="2">
    <source>
        <dbReference type="ARBA" id="ARBA00008912"/>
    </source>
</evidence>
<evidence type="ECO:0000256" key="1">
    <source>
        <dbReference type="ARBA" id="ARBA00004123"/>
    </source>
</evidence>
<evidence type="ECO:0000313" key="5">
    <source>
        <dbReference type="Proteomes" id="UP000324897"/>
    </source>
</evidence>
<reference evidence="4 5" key="1">
    <citation type="journal article" date="2019" name="Sci. Rep.">
        <title>A high-quality genome of Eragrostis curvula grass provides insights into Poaceae evolution and supports new strategies to enhance forage quality.</title>
        <authorList>
            <person name="Carballo J."/>
            <person name="Santos B.A.C.M."/>
            <person name="Zappacosta D."/>
            <person name="Garbus I."/>
            <person name="Selva J.P."/>
            <person name="Gallo C.A."/>
            <person name="Diaz A."/>
            <person name="Albertini E."/>
            <person name="Caccamo M."/>
            <person name="Echenique V."/>
        </authorList>
    </citation>
    <scope>NUCLEOTIDE SEQUENCE [LARGE SCALE GENOMIC DNA]</scope>
    <source>
        <strain evidence="5">cv. Victoria</strain>
        <tissue evidence="4">Leaf</tissue>
    </source>
</reference>
<evidence type="ECO:0000313" key="4">
    <source>
        <dbReference type="EMBL" id="TVU44021.1"/>
    </source>
</evidence>
<comment type="similarity">
    <text evidence="2">Belongs to the eukaryotic RPB8 RNA polymerase subunit family.</text>
</comment>
<dbReference type="Gramene" id="TVU44021">
    <property type="protein sequence ID" value="TVU44021"/>
    <property type="gene ID" value="EJB05_03445"/>
</dbReference>
<feature type="non-terminal residue" evidence="4">
    <location>
        <position position="437"/>
    </location>
</feature>
<proteinExistence type="inferred from homology"/>
<dbReference type="GO" id="GO:0005736">
    <property type="term" value="C:RNA polymerase I complex"/>
    <property type="evidence" value="ECO:0007669"/>
    <property type="project" value="TreeGrafter"/>
</dbReference>
<dbReference type="EMBL" id="RWGY01000004">
    <property type="protein sequence ID" value="TVU44021.1"/>
    <property type="molecule type" value="Genomic_DNA"/>
</dbReference>
<dbReference type="AlphaFoldDB" id="A0A5J9W7S7"/>
<dbReference type="InterPro" id="IPR012340">
    <property type="entry name" value="NA-bd_OB-fold"/>
</dbReference>
<dbReference type="Pfam" id="PF03870">
    <property type="entry name" value="RNA_pol_Rpb8"/>
    <property type="match status" value="1"/>
</dbReference>
<dbReference type="SUPFAM" id="SSF50249">
    <property type="entry name" value="Nucleic acid-binding proteins"/>
    <property type="match status" value="1"/>
</dbReference>
<comment type="subcellular location">
    <subcellularLocation>
        <location evidence="1">Nucleus</location>
    </subcellularLocation>
</comment>
<dbReference type="InterPro" id="IPR005570">
    <property type="entry name" value="RPABC3"/>
</dbReference>
<keyword evidence="5" id="KW-1185">Reference proteome</keyword>
<sequence length="437" mass="48930">MAAGAGPDGAATYLVYVDPAPPGVACQAHQLHSRCRPRRAKAAMVYNYKNVMSGVLGVSNVLTRIYRSPYPMQHFVGTQNPNQKASAHRVQPVPRNSHPHNPIPLPNLERLLIDIADDAQPFSTSVAVASIPRIFGSFGSGYSTLQLGATKIEGMRITSLDLPETWAKFELGGDVPNLPLDSYECIECVQSSLKTIVLRSYVGLPEETEWARMLGESAKALHLLAFVTEFVQTPPWLKRQRYALNFDGRASDKAQYHFMTEGNSRLCSLDDQIHSRDPFFLRYSEPYHVIKAQSPDHLLQAEFVVTSVIVHDQELMLRQLDSNVIFDEVSSIEACIEDSDVHLQLDVGSWVYRMSVGERFILTFAKTLNVDGTLDGGLFTRDSSITLAKFEHCMSLKVYNIVEEITDCCHTVMKLKGSPTILARFMPQQSFYLLMRK</sequence>
<dbReference type="SMART" id="SM00658">
    <property type="entry name" value="RPOL8c"/>
    <property type="match status" value="1"/>
</dbReference>
<dbReference type="GO" id="GO:0005665">
    <property type="term" value="C:RNA polymerase II, core complex"/>
    <property type="evidence" value="ECO:0007669"/>
    <property type="project" value="TreeGrafter"/>
</dbReference>
<keyword evidence="3" id="KW-0539">Nucleus</keyword>
<dbReference type="GO" id="GO:0006351">
    <property type="term" value="P:DNA-templated transcription"/>
    <property type="evidence" value="ECO:0007669"/>
    <property type="project" value="InterPro"/>
</dbReference>
<name>A0A5J9W7S7_9POAL</name>
<dbReference type="PANTHER" id="PTHR10917">
    <property type="entry name" value="DNA-DIRECTED RNA POLYMERASES I, II, AND III SUBUNIT RPABC3"/>
    <property type="match status" value="1"/>
</dbReference>
<dbReference type="PANTHER" id="PTHR10917:SF0">
    <property type="entry name" value="DNA-DIRECTED RNA POLYMERASES I, II, AND III SUBUNIT RPABC3"/>
    <property type="match status" value="1"/>
</dbReference>
<organism evidence="4 5">
    <name type="scientific">Eragrostis curvula</name>
    <name type="common">weeping love grass</name>
    <dbReference type="NCBI Taxonomy" id="38414"/>
    <lineage>
        <taxon>Eukaryota</taxon>
        <taxon>Viridiplantae</taxon>
        <taxon>Streptophyta</taxon>
        <taxon>Embryophyta</taxon>
        <taxon>Tracheophyta</taxon>
        <taxon>Spermatophyta</taxon>
        <taxon>Magnoliopsida</taxon>
        <taxon>Liliopsida</taxon>
        <taxon>Poales</taxon>
        <taxon>Poaceae</taxon>
        <taxon>PACMAD clade</taxon>
        <taxon>Chloridoideae</taxon>
        <taxon>Eragrostideae</taxon>
        <taxon>Eragrostidinae</taxon>
        <taxon>Eragrostis</taxon>
    </lineage>
</organism>
<feature type="non-terminal residue" evidence="4">
    <location>
        <position position="1"/>
    </location>
</feature>
<protein>
    <submittedName>
        <fullName evidence="4">Uncharacterized protein</fullName>
    </submittedName>
</protein>
<dbReference type="Proteomes" id="UP000324897">
    <property type="component" value="Chromosome 5"/>
</dbReference>
<comment type="caution">
    <text evidence="4">The sequence shown here is derived from an EMBL/GenBank/DDBJ whole genome shotgun (WGS) entry which is preliminary data.</text>
</comment>
<dbReference type="GO" id="GO:0003899">
    <property type="term" value="F:DNA-directed RNA polymerase activity"/>
    <property type="evidence" value="ECO:0007669"/>
    <property type="project" value="InterPro"/>
</dbReference>
<dbReference type="GO" id="GO:0005666">
    <property type="term" value="C:RNA polymerase III complex"/>
    <property type="evidence" value="ECO:0007669"/>
    <property type="project" value="TreeGrafter"/>
</dbReference>
<evidence type="ECO:0000256" key="3">
    <source>
        <dbReference type="ARBA" id="ARBA00023242"/>
    </source>
</evidence>
<gene>
    <name evidence="4" type="ORF">EJB05_03445</name>
</gene>